<dbReference type="AlphaFoldDB" id="A0A3L8SGG5"/>
<keyword evidence="3" id="KW-1185">Reference proteome</keyword>
<evidence type="ECO:0008006" key="4">
    <source>
        <dbReference type="Google" id="ProtNLM"/>
    </source>
</evidence>
<name>A0A3L8SGG5_CHLGU</name>
<sequence length="161" mass="17581">MRQRPANLDCTSMTELKLLVLFLWTASSQPAVEPLSGISFFFLVLTTSGLMGSGSSRAACFTSEGELSSTEVLSILPMHRPSASTEGRTGMGFALTHFSAHFTETNLILTAGPEGDKKQKRGCTVTAWSMEPELLFTGYYLTKTLPLSQDFSLNPDLRQHP</sequence>
<organism evidence="2 3">
    <name type="scientific">Chloebia gouldiae</name>
    <name type="common">Gouldian finch</name>
    <name type="synonym">Erythrura gouldiae</name>
    <dbReference type="NCBI Taxonomy" id="44316"/>
    <lineage>
        <taxon>Eukaryota</taxon>
        <taxon>Metazoa</taxon>
        <taxon>Chordata</taxon>
        <taxon>Craniata</taxon>
        <taxon>Vertebrata</taxon>
        <taxon>Euteleostomi</taxon>
        <taxon>Archelosauria</taxon>
        <taxon>Archosauria</taxon>
        <taxon>Dinosauria</taxon>
        <taxon>Saurischia</taxon>
        <taxon>Theropoda</taxon>
        <taxon>Coelurosauria</taxon>
        <taxon>Aves</taxon>
        <taxon>Neognathae</taxon>
        <taxon>Neoaves</taxon>
        <taxon>Telluraves</taxon>
        <taxon>Australaves</taxon>
        <taxon>Passeriformes</taxon>
        <taxon>Passeroidea</taxon>
        <taxon>Passeridae</taxon>
        <taxon>Chloebia</taxon>
    </lineage>
</organism>
<protein>
    <recommendedName>
        <fullName evidence="4">Reelin domain-containing protein</fullName>
    </recommendedName>
</protein>
<dbReference type="Proteomes" id="UP000276834">
    <property type="component" value="Unassembled WGS sequence"/>
</dbReference>
<accession>A0A3L8SGG5</accession>
<evidence type="ECO:0000313" key="2">
    <source>
        <dbReference type="EMBL" id="RLW01689.1"/>
    </source>
</evidence>
<gene>
    <name evidence="2" type="ORF">DV515_00007724</name>
</gene>
<evidence type="ECO:0000313" key="3">
    <source>
        <dbReference type="Proteomes" id="UP000276834"/>
    </source>
</evidence>
<comment type="caution">
    <text evidence="2">The sequence shown here is derived from an EMBL/GenBank/DDBJ whole genome shotgun (WGS) entry which is preliminary data.</text>
</comment>
<feature type="chain" id="PRO_5018244279" description="Reelin domain-containing protein" evidence="1">
    <location>
        <begin position="29"/>
        <end position="161"/>
    </location>
</feature>
<dbReference type="EMBL" id="QUSF01000021">
    <property type="protein sequence ID" value="RLW01689.1"/>
    <property type="molecule type" value="Genomic_DNA"/>
</dbReference>
<feature type="non-terminal residue" evidence="2">
    <location>
        <position position="161"/>
    </location>
</feature>
<reference evidence="2 3" key="1">
    <citation type="journal article" date="2018" name="Proc. R. Soc. B">
        <title>A non-coding region near Follistatin controls head colour polymorphism in the Gouldian finch.</title>
        <authorList>
            <person name="Toomey M.B."/>
            <person name="Marques C.I."/>
            <person name="Andrade P."/>
            <person name="Araujo P.M."/>
            <person name="Sabatino S."/>
            <person name="Gazda M.A."/>
            <person name="Afonso S."/>
            <person name="Lopes R.J."/>
            <person name="Corbo J.C."/>
            <person name="Carneiro M."/>
        </authorList>
    </citation>
    <scope>NUCLEOTIDE SEQUENCE [LARGE SCALE GENOMIC DNA]</scope>
    <source>
        <strain evidence="2">Red01</strain>
        <tissue evidence="2">Muscle</tissue>
    </source>
</reference>
<feature type="signal peptide" evidence="1">
    <location>
        <begin position="1"/>
        <end position="28"/>
    </location>
</feature>
<keyword evidence="1" id="KW-0732">Signal</keyword>
<evidence type="ECO:0000256" key="1">
    <source>
        <dbReference type="SAM" id="SignalP"/>
    </source>
</evidence>
<proteinExistence type="predicted"/>